<evidence type="ECO:0000256" key="3">
    <source>
        <dbReference type="SAM" id="SignalP"/>
    </source>
</evidence>
<feature type="domain" description="YtkA-like" evidence="4">
    <location>
        <begin position="34"/>
        <end position="105"/>
    </location>
</feature>
<sequence length="224" mass="22285">MVAWALAASLALAVSAMTGPAALAHDDTGRLTLLEVQDAEAGLEVTVELRYSEDGHPAVGAAVTVAGDGPEGAVLQPVVLEPTDEDGVYRGAVDLADEGEWELRISSLRPVAQLTHTEIVGGAVEPVEDHGADATTTDAAAGTAPPAADPAVTTVEQVQSDDPPDAGTGAVGAEAASSGLPVVVPAVGVLLALGLGVLLLVRTLRRGAGSVRSARAGNARSAGR</sequence>
<evidence type="ECO:0000256" key="1">
    <source>
        <dbReference type="SAM" id="MobiDB-lite"/>
    </source>
</evidence>
<keyword evidence="2" id="KW-0472">Membrane</keyword>
<dbReference type="Proteomes" id="UP000662111">
    <property type="component" value="Unassembled WGS sequence"/>
</dbReference>
<feature type="chain" id="PRO_5047045172" description="YtkA-like domain-containing protein" evidence="3">
    <location>
        <begin position="25"/>
        <end position="224"/>
    </location>
</feature>
<organism evidence="5 6">
    <name type="scientific">Ornithinimicrobium pekingense</name>
    <dbReference type="NCBI Taxonomy" id="384677"/>
    <lineage>
        <taxon>Bacteria</taxon>
        <taxon>Bacillati</taxon>
        <taxon>Actinomycetota</taxon>
        <taxon>Actinomycetes</taxon>
        <taxon>Micrococcales</taxon>
        <taxon>Ornithinimicrobiaceae</taxon>
        <taxon>Ornithinimicrobium</taxon>
    </lineage>
</organism>
<keyword evidence="6" id="KW-1185">Reference proteome</keyword>
<dbReference type="EMBL" id="BMLB01000001">
    <property type="protein sequence ID" value="GGK56415.1"/>
    <property type="molecule type" value="Genomic_DNA"/>
</dbReference>
<protein>
    <recommendedName>
        <fullName evidence="4">YtkA-like domain-containing protein</fullName>
    </recommendedName>
</protein>
<dbReference type="Pfam" id="PF13115">
    <property type="entry name" value="YtkA"/>
    <property type="match status" value="1"/>
</dbReference>
<dbReference type="InterPro" id="IPR032693">
    <property type="entry name" value="YtkA-like_dom"/>
</dbReference>
<accession>A0ABQ2F2R5</accession>
<evidence type="ECO:0000313" key="5">
    <source>
        <dbReference type="EMBL" id="GGK56415.1"/>
    </source>
</evidence>
<feature type="region of interest" description="Disordered" evidence="1">
    <location>
        <begin position="136"/>
        <end position="172"/>
    </location>
</feature>
<feature type="transmembrane region" description="Helical" evidence="2">
    <location>
        <begin position="182"/>
        <end position="201"/>
    </location>
</feature>
<reference evidence="6" key="1">
    <citation type="journal article" date="2019" name="Int. J. Syst. Evol. Microbiol.">
        <title>The Global Catalogue of Microorganisms (GCM) 10K type strain sequencing project: providing services to taxonomists for standard genome sequencing and annotation.</title>
        <authorList>
            <consortium name="The Broad Institute Genomics Platform"/>
            <consortium name="The Broad Institute Genome Sequencing Center for Infectious Disease"/>
            <person name="Wu L."/>
            <person name="Ma J."/>
        </authorList>
    </citation>
    <scope>NUCLEOTIDE SEQUENCE [LARGE SCALE GENOMIC DNA]</scope>
    <source>
        <strain evidence="6">CGMCC 1.5362</strain>
    </source>
</reference>
<keyword evidence="2" id="KW-1133">Transmembrane helix</keyword>
<evidence type="ECO:0000256" key="2">
    <source>
        <dbReference type="SAM" id="Phobius"/>
    </source>
</evidence>
<name>A0ABQ2F2R5_9MICO</name>
<keyword evidence="3" id="KW-0732">Signal</keyword>
<keyword evidence="2" id="KW-0812">Transmembrane</keyword>
<evidence type="ECO:0000259" key="4">
    <source>
        <dbReference type="Pfam" id="PF13115"/>
    </source>
</evidence>
<feature type="signal peptide" evidence="3">
    <location>
        <begin position="1"/>
        <end position="24"/>
    </location>
</feature>
<gene>
    <name evidence="5" type="ORF">GCM10011509_00990</name>
</gene>
<feature type="compositionally biased region" description="Low complexity" evidence="1">
    <location>
        <begin position="136"/>
        <end position="155"/>
    </location>
</feature>
<evidence type="ECO:0000313" key="6">
    <source>
        <dbReference type="Proteomes" id="UP000662111"/>
    </source>
</evidence>
<proteinExistence type="predicted"/>
<comment type="caution">
    <text evidence="5">The sequence shown here is derived from an EMBL/GenBank/DDBJ whole genome shotgun (WGS) entry which is preliminary data.</text>
</comment>